<dbReference type="RefSeq" id="WP_158758195.1">
    <property type="nucleotide sequence ID" value="NZ_CP046909.1"/>
</dbReference>
<organism evidence="2 3">
    <name type="scientific">Paraburkholderia acidiphila</name>
    <dbReference type="NCBI Taxonomy" id="2571747"/>
    <lineage>
        <taxon>Bacteria</taxon>
        <taxon>Pseudomonadati</taxon>
        <taxon>Pseudomonadota</taxon>
        <taxon>Betaproteobacteria</taxon>
        <taxon>Burkholderiales</taxon>
        <taxon>Burkholderiaceae</taxon>
        <taxon>Paraburkholderia</taxon>
    </lineage>
</organism>
<keyword evidence="1" id="KW-1133">Transmembrane helix</keyword>
<keyword evidence="1" id="KW-0812">Transmembrane</keyword>
<dbReference type="EMBL" id="CP046909">
    <property type="protein sequence ID" value="QGZ55107.1"/>
    <property type="molecule type" value="Genomic_DNA"/>
</dbReference>
<feature type="transmembrane region" description="Helical" evidence="1">
    <location>
        <begin position="127"/>
        <end position="145"/>
    </location>
</feature>
<accession>A0A7Z2G4J1</accession>
<dbReference type="OrthoDB" id="8968575at2"/>
<keyword evidence="3" id="KW-1185">Reference proteome</keyword>
<dbReference type="KEGG" id="pacp:FAZ97_09350"/>
<keyword evidence="1" id="KW-0472">Membrane</keyword>
<feature type="transmembrane region" description="Helical" evidence="1">
    <location>
        <begin position="102"/>
        <end position="121"/>
    </location>
</feature>
<evidence type="ECO:0000256" key="1">
    <source>
        <dbReference type="SAM" id="Phobius"/>
    </source>
</evidence>
<protein>
    <submittedName>
        <fullName evidence="2">Uncharacterized protein</fullName>
    </submittedName>
</protein>
<evidence type="ECO:0000313" key="2">
    <source>
        <dbReference type="EMBL" id="QGZ55107.1"/>
    </source>
</evidence>
<name>A0A7Z2G4J1_9BURK</name>
<sequence>MKENDKQQNNEQNARSKLTLVKKVGKAVALNMIPGYPLVGAIKSFRETTTPGAIVIADLAKRLPQKRKGKRVRTWNQAFAARPADALPLREIERLNTRAKHVFMVLGFLGLCSNLGCAVNLNRAGLLSGGLFVLVCLMQIFKFELRLRQMETGPQNPDQPLMSPREFLRGRGFVKHFFNPRIDWK</sequence>
<dbReference type="AlphaFoldDB" id="A0A7Z2G4J1"/>
<reference evidence="2 3" key="1">
    <citation type="submission" date="2019-12" db="EMBL/GenBank/DDBJ databases">
        <title>Paraburkholderia acidiphila 7Q-K02 sp. nov and Paraburkholderia acidisoli DHF22 sp. nov., two strains isolated from forest soil.</title>
        <authorList>
            <person name="Gao Z."/>
            <person name="Qiu L."/>
        </authorList>
    </citation>
    <scope>NUCLEOTIDE SEQUENCE [LARGE SCALE GENOMIC DNA]</scope>
    <source>
        <strain evidence="2 3">7Q-K02</strain>
    </source>
</reference>
<proteinExistence type="predicted"/>
<dbReference type="Proteomes" id="UP000434209">
    <property type="component" value="Chromosome 1"/>
</dbReference>
<gene>
    <name evidence="2" type="ORF">FAZ97_09350</name>
</gene>
<evidence type="ECO:0000313" key="3">
    <source>
        <dbReference type="Proteomes" id="UP000434209"/>
    </source>
</evidence>